<evidence type="ECO:0000256" key="1">
    <source>
        <dbReference type="SAM" id="Phobius"/>
    </source>
</evidence>
<evidence type="ECO:0000256" key="2">
    <source>
        <dbReference type="SAM" id="SignalP"/>
    </source>
</evidence>
<keyword evidence="1" id="KW-1133">Transmembrane helix</keyword>
<feature type="non-terminal residue" evidence="3">
    <location>
        <position position="257"/>
    </location>
</feature>
<protein>
    <submittedName>
        <fullName evidence="3">Uncharacterized protein</fullName>
    </submittedName>
</protein>
<proteinExistence type="predicted"/>
<organism evidence="3 4">
    <name type="scientific">Clonostachys rhizophaga</name>
    <dbReference type="NCBI Taxonomy" id="160324"/>
    <lineage>
        <taxon>Eukaryota</taxon>
        <taxon>Fungi</taxon>
        <taxon>Dikarya</taxon>
        <taxon>Ascomycota</taxon>
        <taxon>Pezizomycotina</taxon>
        <taxon>Sordariomycetes</taxon>
        <taxon>Hypocreomycetidae</taxon>
        <taxon>Hypocreales</taxon>
        <taxon>Bionectriaceae</taxon>
        <taxon>Clonostachys</taxon>
    </lineage>
</organism>
<keyword evidence="2" id="KW-0732">Signal</keyword>
<dbReference type="Proteomes" id="UP000696573">
    <property type="component" value="Unassembled WGS sequence"/>
</dbReference>
<name>A0A9N9YNN9_9HYPO</name>
<feature type="chain" id="PRO_5040126409" evidence="2">
    <location>
        <begin position="21"/>
        <end position="257"/>
    </location>
</feature>
<evidence type="ECO:0000313" key="3">
    <source>
        <dbReference type="EMBL" id="CAH0025002.1"/>
    </source>
</evidence>
<keyword evidence="1" id="KW-0472">Membrane</keyword>
<keyword evidence="1" id="KW-0812">Transmembrane</keyword>
<dbReference type="AlphaFoldDB" id="A0A9N9YNN9"/>
<comment type="caution">
    <text evidence="3">The sequence shown here is derived from an EMBL/GenBank/DDBJ whole genome shotgun (WGS) entry which is preliminary data.</text>
</comment>
<feature type="non-terminal residue" evidence="3">
    <location>
        <position position="1"/>
    </location>
</feature>
<keyword evidence="4" id="KW-1185">Reference proteome</keyword>
<gene>
    <name evidence="3" type="ORF">CRHIZ90672A_00005147</name>
</gene>
<sequence length="257" mass="27725">LSLYAHGVVLICSYLLQVSPLYISPTTPPQPRCGNSWPQPLALLDLRIASPQNGTLQKNDSRLVRLFVPARGQPTILSWAPMVPGEPSFAQDIDGIPNSACVKVIANNMTTSASTSTYALTFGTVGRTVTRRITISSGISTLLIHNAWHIYWDPTDVASLSPTPPLPLCSTSTIHTWAPDKSRYDGAYLGNKCENQGSDLGNLAVIIIVVIFGALFIGGFFFFIIRSYSKKKRLAIRAVSVANHAAAQAMQGPEGQT</sequence>
<dbReference type="EMBL" id="CABFNQ020000702">
    <property type="protein sequence ID" value="CAH0025002.1"/>
    <property type="molecule type" value="Genomic_DNA"/>
</dbReference>
<reference evidence="3" key="1">
    <citation type="submission" date="2021-10" db="EMBL/GenBank/DDBJ databases">
        <authorList>
            <person name="Piombo E."/>
        </authorList>
    </citation>
    <scope>NUCLEOTIDE SEQUENCE</scope>
</reference>
<feature type="signal peptide" evidence="2">
    <location>
        <begin position="1"/>
        <end position="20"/>
    </location>
</feature>
<feature type="transmembrane region" description="Helical" evidence="1">
    <location>
        <begin position="203"/>
        <end position="225"/>
    </location>
</feature>
<evidence type="ECO:0000313" key="4">
    <source>
        <dbReference type="Proteomes" id="UP000696573"/>
    </source>
</evidence>
<accession>A0A9N9YNN9</accession>